<accession>A0AAV3XIW3</accession>
<dbReference type="Gene3D" id="1.10.300.10">
    <property type="entry name" value="Adenylosuccinate Synthetase, subunit A, domain 2"/>
    <property type="match status" value="1"/>
</dbReference>
<keyword evidence="2 9" id="KW-0963">Cytoplasm</keyword>
<feature type="binding site" evidence="9">
    <location>
        <begin position="293"/>
        <end position="299"/>
    </location>
    <ligand>
        <name>substrate</name>
    </ligand>
</feature>
<dbReference type="NCBIfam" id="NF002223">
    <property type="entry name" value="PRK01117.1"/>
    <property type="match status" value="1"/>
</dbReference>
<dbReference type="AlphaFoldDB" id="A0AAV3XIW3"/>
<dbReference type="GO" id="GO:0046040">
    <property type="term" value="P:IMP metabolic process"/>
    <property type="evidence" value="ECO:0007669"/>
    <property type="project" value="TreeGrafter"/>
</dbReference>
<keyword evidence="4 9" id="KW-0479">Metal-binding</keyword>
<dbReference type="InterPro" id="IPR042109">
    <property type="entry name" value="Adenylosuccinate_synth_dom1"/>
</dbReference>
<evidence type="ECO:0000256" key="5">
    <source>
        <dbReference type="ARBA" id="ARBA00022741"/>
    </source>
</evidence>
<dbReference type="Gene3D" id="3.40.440.10">
    <property type="entry name" value="Adenylosuccinate Synthetase, subunit A, domain 1"/>
    <property type="match status" value="1"/>
</dbReference>
<comment type="caution">
    <text evidence="12">The sequence shown here is derived from an EMBL/GenBank/DDBJ whole genome shotgun (WGS) entry which is preliminary data.</text>
</comment>
<dbReference type="GO" id="GO:0000287">
    <property type="term" value="F:magnesium ion binding"/>
    <property type="evidence" value="ECO:0007669"/>
    <property type="project" value="UniProtKB-UniRule"/>
</dbReference>
<dbReference type="HAMAP" id="MF_00011">
    <property type="entry name" value="Adenylosucc_synth"/>
    <property type="match status" value="1"/>
</dbReference>
<dbReference type="PANTHER" id="PTHR11846:SF0">
    <property type="entry name" value="ADENYLOSUCCINATE SYNTHETASE"/>
    <property type="match status" value="1"/>
</dbReference>
<feature type="binding site" evidence="9">
    <location>
        <position position="137"/>
    </location>
    <ligand>
        <name>IMP</name>
        <dbReference type="ChEBI" id="CHEBI:58053"/>
        <note>ligand shared between dimeric partners</note>
    </ligand>
</feature>
<keyword evidence="7 9" id="KW-0460">Magnesium</keyword>
<feature type="binding site" description="in other chain" evidence="9">
    <location>
        <position position="233"/>
    </location>
    <ligand>
        <name>IMP</name>
        <dbReference type="ChEBI" id="CHEBI:58053"/>
        <note>ligand shared between dimeric partners</note>
    </ligand>
</feature>
<dbReference type="PROSITE" id="PS00513">
    <property type="entry name" value="ADENYLOSUCCIN_SYN_2"/>
    <property type="match status" value="1"/>
</dbReference>
<organism evidence="12 13">
    <name type="scientific">Microseira wollei NIES-4236</name>
    <dbReference type="NCBI Taxonomy" id="2530354"/>
    <lineage>
        <taxon>Bacteria</taxon>
        <taxon>Bacillati</taxon>
        <taxon>Cyanobacteriota</taxon>
        <taxon>Cyanophyceae</taxon>
        <taxon>Oscillatoriophycideae</taxon>
        <taxon>Aerosakkonematales</taxon>
        <taxon>Aerosakkonemataceae</taxon>
        <taxon>Microseira</taxon>
    </lineage>
</organism>
<feature type="binding site" evidence="9">
    <location>
        <begin position="325"/>
        <end position="327"/>
    </location>
    <ligand>
        <name>GTP</name>
        <dbReference type="ChEBI" id="CHEBI:37565"/>
    </ligand>
</feature>
<dbReference type="GO" id="GO:0005737">
    <property type="term" value="C:cytoplasm"/>
    <property type="evidence" value="ECO:0007669"/>
    <property type="project" value="UniProtKB-SubCell"/>
</dbReference>
<evidence type="ECO:0000313" key="12">
    <source>
        <dbReference type="EMBL" id="GET42857.1"/>
    </source>
</evidence>
<dbReference type="Proteomes" id="UP001050975">
    <property type="component" value="Unassembled WGS sequence"/>
</dbReference>
<comment type="subcellular location">
    <subcellularLocation>
        <location evidence="9">Cytoplasm</location>
    </subcellularLocation>
</comment>
<dbReference type="FunFam" id="3.90.170.10:FF:000001">
    <property type="entry name" value="Adenylosuccinate synthetase"/>
    <property type="match status" value="1"/>
</dbReference>
<comment type="subunit">
    <text evidence="1 9">Homodimer.</text>
</comment>
<comment type="cofactor">
    <cofactor evidence="9">
        <name>Mg(2+)</name>
        <dbReference type="ChEBI" id="CHEBI:18420"/>
    </cofactor>
    <text evidence="9">Binds 1 Mg(2+) ion per subunit.</text>
</comment>
<dbReference type="InterPro" id="IPR042110">
    <property type="entry name" value="Adenylosuccinate_synth_dom2"/>
</dbReference>
<feature type="active site" description="Proton acceptor" evidence="9">
    <location>
        <position position="8"/>
    </location>
</feature>
<dbReference type="EMBL" id="BLAY01000185">
    <property type="protein sequence ID" value="GET42857.1"/>
    <property type="molecule type" value="Genomic_DNA"/>
</dbReference>
<evidence type="ECO:0000313" key="13">
    <source>
        <dbReference type="Proteomes" id="UP001050975"/>
    </source>
</evidence>
<evidence type="ECO:0000256" key="4">
    <source>
        <dbReference type="ARBA" id="ARBA00022723"/>
    </source>
</evidence>
<evidence type="ECO:0000256" key="10">
    <source>
        <dbReference type="PROSITE-ProRule" id="PRU10134"/>
    </source>
</evidence>
<feature type="binding site" evidence="9">
    <location>
        <position position="35"/>
    </location>
    <ligand>
        <name>Mg(2+)</name>
        <dbReference type="ChEBI" id="CHEBI:18420"/>
    </ligand>
</feature>
<feature type="binding site" description="in other chain" evidence="9">
    <location>
        <position position="218"/>
    </location>
    <ligand>
        <name>IMP</name>
        <dbReference type="ChEBI" id="CHEBI:58053"/>
        <note>ligand shared between dimeric partners</note>
    </ligand>
</feature>
<keyword evidence="13" id="KW-1185">Reference proteome</keyword>
<evidence type="ECO:0000256" key="11">
    <source>
        <dbReference type="RuleBase" id="RU000520"/>
    </source>
</evidence>
<feature type="binding site" evidence="9">
    <location>
        <begin position="7"/>
        <end position="13"/>
    </location>
    <ligand>
        <name>GTP</name>
        <dbReference type="ChEBI" id="CHEBI:37565"/>
    </ligand>
</feature>
<evidence type="ECO:0000256" key="3">
    <source>
        <dbReference type="ARBA" id="ARBA00022598"/>
    </source>
</evidence>
<dbReference type="EC" id="6.3.4.4" evidence="9 11"/>
<comment type="function">
    <text evidence="9">Plays an important role in the de novo pathway of purine nucleotide biosynthesis. Catalyzes the first committed step in the biosynthesis of AMP from IMP.</text>
</comment>
<dbReference type="Gene3D" id="3.90.170.10">
    <property type="entry name" value="Adenylosuccinate Synthetase, subunit A, domain 3"/>
    <property type="match status" value="1"/>
</dbReference>
<feature type="binding site" description="in other chain" evidence="9">
    <location>
        <position position="297"/>
    </location>
    <ligand>
        <name>IMP</name>
        <dbReference type="ChEBI" id="CHEBI:58053"/>
        <note>ligand shared between dimeric partners</note>
    </ligand>
</feature>
<evidence type="ECO:0000256" key="1">
    <source>
        <dbReference type="ARBA" id="ARBA00011738"/>
    </source>
</evidence>
<dbReference type="InterPro" id="IPR027417">
    <property type="entry name" value="P-loop_NTPase"/>
</dbReference>
<evidence type="ECO:0000256" key="6">
    <source>
        <dbReference type="ARBA" id="ARBA00022755"/>
    </source>
</evidence>
<dbReference type="NCBIfam" id="TIGR00184">
    <property type="entry name" value="purA"/>
    <property type="match status" value="1"/>
</dbReference>
<feature type="binding site" description="in other chain" evidence="9">
    <location>
        <begin position="33"/>
        <end position="36"/>
    </location>
    <ligand>
        <name>IMP</name>
        <dbReference type="ChEBI" id="CHEBI:58053"/>
        <note>ligand shared between dimeric partners</note>
    </ligand>
</feature>
<dbReference type="FunFam" id="1.10.300.10:FF:000001">
    <property type="entry name" value="Adenylosuccinate synthetase"/>
    <property type="match status" value="1"/>
</dbReference>
<evidence type="ECO:0000256" key="2">
    <source>
        <dbReference type="ARBA" id="ARBA00022490"/>
    </source>
</evidence>
<dbReference type="SMART" id="SM00788">
    <property type="entry name" value="Adenylsucc_synt"/>
    <property type="match status" value="1"/>
</dbReference>
<feature type="active site" evidence="10">
    <location>
        <position position="134"/>
    </location>
</feature>
<dbReference type="PROSITE" id="PS01266">
    <property type="entry name" value="ADENYLOSUCCIN_SYN_1"/>
    <property type="match status" value="1"/>
</dbReference>
<sequence>MIGAQWGDEGKGKITDLLSKSADVVVRYQGGVNAGHTVVVQGQTFKLHLIPSGILYPDTECIIGCGTVIDPKVLIEELDQLKALNISTRNLLISETAHVTMPYHRLIDRASEERRGDHKIGTTGRGIGPTYADKSERTGIRVLDLMNPKGLRKQLNWAINYKNVILEKLYNLPPLDPEAVIEEYLGYAERLRPHVVDSSLRIYDAILHKRNILFEGAQGTLLDLDHGTYPYVTSSNPVAGGACVGTGVGPTMIDRVIGVAKAYTTRVGEGPFPTELHGTLGELLCDRGAEFGTTTGRKRRCGWFDAVIGRYAVRINGMDCLAITKLDVLDELEEIKVCVAYEIDGQRCENFPSSARVFARCQPIYKTLPGWQKSTASCRNLEDLPKQALDYLKFLAELMEVPIAIVSLGASRDQTIIVEDPIHGPKRALLHADGTPVSA</sequence>
<keyword evidence="5 9" id="KW-0547">Nucleotide-binding</keyword>
<dbReference type="PANTHER" id="PTHR11846">
    <property type="entry name" value="ADENYLOSUCCINATE SYNTHETASE"/>
    <property type="match status" value="1"/>
</dbReference>
<feature type="binding site" description="in other chain" evidence="9">
    <location>
        <begin position="8"/>
        <end position="11"/>
    </location>
    <ligand>
        <name>IMP</name>
        <dbReference type="ChEBI" id="CHEBI:58053"/>
        <note>ligand shared between dimeric partners</note>
    </ligand>
</feature>
<keyword evidence="8 9" id="KW-0342">GTP-binding</keyword>
<dbReference type="Pfam" id="PF00709">
    <property type="entry name" value="Adenylsucc_synt"/>
    <property type="match status" value="1"/>
</dbReference>
<dbReference type="CDD" id="cd03108">
    <property type="entry name" value="AdSS"/>
    <property type="match status" value="1"/>
</dbReference>
<feature type="binding site" evidence="9">
    <location>
        <position position="8"/>
    </location>
    <ligand>
        <name>Mg(2+)</name>
        <dbReference type="ChEBI" id="CHEBI:18420"/>
    </ligand>
</feature>
<evidence type="ECO:0000256" key="9">
    <source>
        <dbReference type="HAMAP-Rule" id="MF_00011"/>
    </source>
</evidence>
<dbReference type="GO" id="GO:0004019">
    <property type="term" value="F:adenylosuccinate synthase activity"/>
    <property type="evidence" value="ECO:0007669"/>
    <property type="project" value="UniProtKB-UniRule"/>
</dbReference>
<protein>
    <recommendedName>
        <fullName evidence="9 11">Adenylosuccinate synthetase</fullName>
        <shortName evidence="9">AMPSase</shortName>
        <shortName evidence="9">AdSS</shortName>
        <ecNumber evidence="9 11">6.3.4.4</ecNumber>
    </recommendedName>
    <alternativeName>
        <fullName evidence="9">IMP--aspartate ligase</fullName>
    </alternativeName>
</protein>
<proteinExistence type="inferred from homology"/>
<gene>
    <name evidence="9" type="primary">purA</name>
    <name evidence="12" type="ORF">MiSe_76750</name>
</gene>
<feature type="binding site" description="in other chain" evidence="9">
    <location>
        <position position="123"/>
    </location>
    <ligand>
        <name>IMP</name>
        <dbReference type="ChEBI" id="CHEBI:58053"/>
        <note>ligand shared between dimeric partners</note>
    </ligand>
</feature>
<dbReference type="SUPFAM" id="SSF52540">
    <property type="entry name" value="P-loop containing nucleoside triphosphate hydrolases"/>
    <property type="match status" value="1"/>
</dbReference>
<comment type="pathway">
    <text evidence="9 11">Purine metabolism; AMP biosynthesis via de novo pathway; AMP from IMP: step 1/2.</text>
</comment>
<feature type="binding site" evidence="9">
    <location>
        <position position="299"/>
    </location>
    <ligand>
        <name>GTP</name>
        <dbReference type="ChEBI" id="CHEBI:37565"/>
    </ligand>
</feature>
<keyword evidence="6 9" id="KW-0658">Purine biosynthesis</keyword>
<dbReference type="InterPro" id="IPR033128">
    <property type="entry name" value="Adenylosuccin_syn_Lys_AS"/>
</dbReference>
<name>A0AAV3XIW3_9CYAN</name>
<keyword evidence="3 9" id="KW-0436">Ligase</keyword>
<feature type="active site" description="Proton donor" evidence="9">
    <location>
        <position position="36"/>
    </location>
</feature>
<evidence type="ECO:0000256" key="8">
    <source>
        <dbReference type="ARBA" id="ARBA00023134"/>
    </source>
</evidence>
<reference evidence="12" key="1">
    <citation type="submission" date="2019-10" db="EMBL/GenBank/DDBJ databases">
        <title>Draft genome sequece of Microseira wollei NIES-4236.</title>
        <authorList>
            <person name="Yamaguchi H."/>
            <person name="Suzuki S."/>
            <person name="Kawachi M."/>
        </authorList>
    </citation>
    <scope>NUCLEOTIDE SEQUENCE</scope>
    <source>
        <strain evidence="12">NIES-4236</strain>
    </source>
</reference>
<dbReference type="InterPro" id="IPR001114">
    <property type="entry name" value="Adenylosuccinate_synthetase"/>
</dbReference>
<feature type="binding site" evidence="9">
    <location>
        <begin position="407"/>
        <end position="409"/>
    </location>
    <ligand>
        <name>GTP</name>
        <dbReference type="ChEBI" id="CHEBI:37565"/>
    </ligand>
</feature>
<comment type="similarity">
    <text evidence="9 11">Belongs to the adenylosuccinate synthetase family.</text>
</comment>
<comment type="catalytic activity">
    <reaction evidence="9 11">
        <text>IMP + L-aspartate + GTP = N(6)-(1,2-dicarboxyethyl)-AMP + GDP + phosphate + 2 H(+)</text>
        <dbReference type="Rhea" id="RHEA:15753"/>
        <dbReference type="ChEBI" id="CHEBI:15378"/>
        <dbReference type="ChEBI" id="CHEBI:29991"/>
        <dbReference type="ChEBI" id="CHEBI:37565"/>
        <dbReference type="ChEBI" id="CHEBI:43474"/>
        <dbReference type="ChEBI" id="CHEBI:57567"/>
        <dbReference type="ChEBI" id="CHEBI:58053"/>
        <dbReference type="ChEBI" id="CHEBI:58189"/>
        <dbReference type="EC" id="6.3.4.4"/>
    </reaction>
</comment>
<dbReference type="GO" id="GO:0005525">
    <property type="term" value="F:GTP binding"/>
    <property type="evidence" value="ECO:0007669"/>
    <property type="project" value="UniProtKB-UniRule"/>
</dbReference>
<dbReference type="InterPro" id="IPR042111">
    <property type="entry name" value="Adenylosuccinate_synth_dom3"/>
</dbReference>
<feature type="binding site" evidence="9">
    <location>
        <begin position="35"/>
        <end position="37"/>
    </location>
    <ligand>
        <name>GTP</name>
        <dbReference type="ChEBI" id="CHEBI:37565"/>
    </ligand>
</feature>
<evidence type="ECO:0000256" key="7">
    <source>
        <dbReference type="ARBA" id="ARBA00022842"/>
    </source>
</evidence>
<dbReference type="GO" id="GO:0044208">
    <property type="term" value="P:'de novo' AMP biosynthetic process"/>
    <property type="evidence" value="ECO:0007669"/>
    <property type="project" value="UniProtKB-UniRule"/>
</dbReference>
<dbReference type="InterPro" id="IPR018220">
    <property type="entry name" value="Adenylosuccin_syn_GTP-bd"/>
</dbReference>